<gene>
    <name evidence="1" type="ORF">IV38_GL000683</name>
    <name evidence="2" type="ORF">IV40_GL000538</name>
</gene>
<proteinExistence type="predicted"/>
<keyword evidence="3" id="KW-1185">Reference proteome</keyword>
<comment type="caution">
    <text evidence="1">The sequence shown here is derived from an EMBL/GenBank/DDBJ whole genome shotgun (WGS) entry which is preliminary data.</text>
</comment>
<dbReference type="STRING" id="81857.IV38_GL000683"/>
<dbReference type="EMBL" id="JQAT01000010">
    <property type="protein sequence ID" value="KRN27277.1"/>
    <property type="molecule type" value="Genomic_DNA"/>
</dbReference>
<dbReference type="Proteomes" id="UP000051751">
    <property type="component" value="Unassembled WGS sequence"/>
</dbReference>
<dbReference type="EMBL" id="JQAZ01000010">
    <property type="protein sequence ID" value="KRN29940.1"/>
    <property type="molecule type" value="Genomic_DNA"/>
</dbReference>
<reference evidence="3 4" key="1">
    <citation type="journal article" date="2015" name="Genome Announc.">
        <title>Expanding the biotechnology potential of lactobacilli through comparative genomics of 213 strains and associated genera.</title>
        <authorList>
            <person name="Sun Z."/>
            <person name="Harris H.M."/>
            <person name="McCann A."/>
            <person name="Guo C."/>
            <person name="Argimon S."/>
            <person name="Zhang W."/>
            <person name="Yang X."/>
            <person name="Jeffery I.B."/>
            <person name="Cooney J.C."/>
            <person name="Kagawa T.F."/>
            <person name="Liu W."/>
            <person name="Song Y."/>
            <person name="Salvetti E."/>
            <person name="Wrobel A."/>
            <person name="Rasinkangas P."/>
            <person name="Parkhill J."/>
            <person name="Rea M.C."/>
            <person name="O'Sullivan O."/>
            <person name="Ritari J."/>
            <person name="Douillard F.P."/>
            <person name="Paul Ross R."/>
            <person name="Yang R."/>
            <person name="Briner A.E."/>
            <person name="Felis G.E."/>
            <person name="de Vos W.M."/>
            <person name="Barrangou R."/>
            <person name="Klaenhammer T.R."/>
            <person name="Caufield P.W."/>
            <person name="Cui Y."/>
            <person name="Zhang H."/>
            <person name="O'Toole P.W."/>
        </authorList>
    </citation>
    <scope>NUCLEOTIDE SEQUENCE [LARGE SCALE GENOMIC DNA]</scope>
    <source>
        <strain evidence="1 4">ATCC BAA-66</strain>
        <strain evidence="2 3">DSM 13344</strain>
    </source>
</reference>
<dbReference type="Proteomes" id="UP000051645">
    <property type="component" value="Unassembled WGS sequence"/>
</dbReference>
<organism evidence="1 4">
    <name type="scientific">Lactobacillus selangorensis</name>
    <dbReference type="NCBI Taxonomy" id="81857"/>
    <lineage>
        <taxon>Bacteria</taxon>
        <taxon>Bacillati</taxon>
        <taxon>Bacillota</taxon>
        <taxon>Bacilli</taxon>
        <taxon>Lactobacillales</taxon>
        <taxon>Lactobacillaceae</taxon>
        <taxon>Lactobacillus</taxon>
    </lineage>
</organism>
<protein>
    <submittedName>
        <fullName evidence="1">Uncharacterized protein</fullName>
    </submittedName>
</protein>
<evidence type="ECO:0000313" key="4">
    <source>
        <dbReference type="Proteomes" id="UP000051751"/>
    </source>
</evidence>
<dbReference type="AlphaFoldDB" id="A0A0R2FRE3"/>
<evidence type="ECO:0000313" key="3">
    <source>
        <dbReference type="Proteomes" id="UP000051645"/>
    </source>
</evidence>
<evidence type="ECO:0000313" key="1">
    <source>
        <dbReference type="EMBL" id="KRN27277.1"/>
    </source>
</evidence>
<name>A0A0R2FRE3_9LACO</name>
<sequence length="171" mass="20151">MTFLTEKGVFKMNHAIFAQIVRAVIRQRYHNLENFCQTHPEWTMDELLQKVPVDWHATPAQQQSVRRLFTDYEWMLVHKVIQRAKTLPEEEMRGAAIYQQAKALIAQTWLTAPYCKAQFQQDTAQIYLRLSCSYAEWGLDDQLDFVVPAQIKRAIETHQLDLLTWAKQLND</sequence>
<evidence type="ECO:0000313" key="2">
    <source>
        <dbReference type="EMBL" id="KRN29940.1"/>
    </source>
</evidence>
<dbReference type="PATRIC" id="fig|81857.3.peg.687"/>
<accession>A0A0R2FRE3</accession>